<gene>
    <name evidence="2" type="ORF">KHLLAP_LOCUS5803</name>
</gene>
<dbReference type="InterPro" id="IPR052523">
    <property type="entry name" value="Trichothecene_AcTrans"/>
</dbReference>
<proteinExistence type="predicted"/>
<evidence type="ECO:0000313" key="3">
    <source>
        <dbReference type="Proteomes" id="UP001295740"/>
    </source>
</evidence>
<dbReference type="PANTHER" id="PTHR42791">
    <property type="entry name" value="GNAT FAMILY ACETYLTRANSFERASE"/>
    <property type="match status" value="1"/>
</dbReference>
<dbReference type="AlphaFoldDB" id="A0AAI8VJ15"/>
<dbReference type="Pfam" id="PF13673">
    <property type="entry name" value="Acetyltransf_10"/>
    <property type="match status" value="1"/>
</dbReference>
<dbReference type="SUPFAM" id="SSF55729">
    <property type="entry name" value="Acyl-CoA N-acyltransferases (Nat)"/>
    <property type="match status" value="1"/>
</dbReference>
<dbReference type="EMBL" id="CAUWAG010000007">
    <property type="protein sequence ID" value="CAJ2505335.1"/>
    <property type="molecule type" value="Genomic_DNA"/>
</dbReference>
<dbReference type="Gene3D" id="3.40.630.30">
    <property type="match status" value="1"/>
</dbReference>
<sequence length="284" mass="31967">MASRNKAARSEVEDMLAAAKALTRPPTSKPATGKTLRYDLAAFLRAGKIAIKKRDEVARVLDESTWTLKSSHQMFTDEANELMGQKGSTLGKDFLRIVSGWLKPHVTEHYGNDEKRSLVITGLWNNKVVGALLAHRMERSEIAKLNTEVLVGEMREAARLKGVDASTDQRMVETEVKNVPTDRAPEATPEQYEYRLLMWGVRWDIAAEMSRAEEKALSELAHEAPFWMVRVMGVLPEFHRRNVARKMIEEVKAQATKDKVPVFVIADYEAVGFYSKCGFKTAEG</sequence>
<organism evidence="2 3">
    <name type="scientific">Anthostomella pinea</name>
    <dbReference type="NCBI Taxonomy" id="933095"/>
    <lineage>
        <taxon>Eukaryota</taxon>
        <taxon>Fungi</taxon>
        <taxon>Dikarya</taxon>
        <taxon>Ascomycota</taxon>
        <taxon>Pezizomycotina</taxon>
        <taxon>Sordariomycetes</taxon>
        <taxon>Xylariomycetidae</taxon>
        <taxon>Xylariales</taxon>
        <taxon>Xylariaceae</taxon>
        <taxon>Anthostomella</taxon>
    </lineage>
</organism>
<dbReference type="InterPro" id="IPR016181">
    <property type="entry name" value="Acyl_CoA_acyltransferase"/>
</dbReference>
<keyword evidence="3" id="KW-1185">Reference proteome</keyword>
<comment type="caution">
    <text evidence="2">The sequence shown here is derived from an EMBL/GenBank/DDBJ whole genome shotgun (WGS) entry which is preliminary data.</text>
</comment>
<reference evidence="2" key="1">
    <citation type="submission" date="2023-10" db="EMBL/GenBank/DDBJ databases">
        <authorList>
            <person name="Hackl T."/>
        </authorList>
    </citation>
    <scope>NUCLEOTIDE SEQUENCE</scope>
</reference>
<accession>A0AAI8VJ15</accession>
<protein>
    <submittedName>
        <fullName evidence="2">Uu.00g127290.m01.CDS01</fullName>
    </submittedName>
</protein>
<dbReference type="Proteomes" id="UP001295740">
    <property type="component" value="Unassembled WGS sequence"/>
</dbReference>
<dbReference type="GO" id="GO:0016747">
    <property type="term" value="F:acyltransferase activity, transferring groups other than amino-acyl groups"/>
    <property type="evidence" value="ECO:0007669"/>
    <property type="project" value="InterPro"/>
</dbReference>
<feature type="domain" description="N-acetyltransferase" evidence="1">
    <location>
        <begin position="232"/>
        <end position="282"/>
    </location>
</feature>
<evidence type="ECO:0000259" key="1">
    <source>
        <dbReference type="Pfam" id="PF13673"/>
    </source>
</evidence>
<dbReference type="InterPro" id="IPR000182">
    <property type="entry name" value="GNAT_dom"/>
</dbReference>
<name>A0AAI8VJ15_9PEZI</name>
<dbReference type="PANTHER" id="PTHR42791:SF1">
    <property type="entry name" value="N-ACETYLTRANSFERASE DOMAIN-CONTAINING PROTEIN"/>
    <property type="match status" value="1"/>
</dbReference>
<evidence type="ECO:0000313" key="2">
    <source>
        <dbReference type="EMBL" id="CAJ2505335.1"/>
    </source>
</evidence>